<dbReference type="InterPro" id="IPR044992">
    <property type="entry name" value="ChyE-like"/>
</dbReference>
<dbReference type="OMA" id="DCFRVID"/>
<dbReference type="GO" id="GO:0005829">
    <property type="term" value="C:cytosol"/>
    <property type="evidence" value="ECO:0007669"/>
    <property type="project" value="TreeGrafter"/>
</dbReference>
<evidence type="ECO:0000313" key="2">
    <source>
        <dbReference type="EMBL" id="KAA8905230.1"/>
    </source>
</evidence>
<dbReference type="GeneID" id="54780311"/>
<comment type="caution">
    <text evidence="2">The sequence shown here is derived from an EMBL/GenBank/DDBJ whole genome shotgun (WGS) entry which is preliminary data.</text>
</comment>
<dbReference type="SUPFAM" id="SSF52317">
    <property type="entry name" value="Class I glutamine amidotransferase-like"/>
    <property type="match status" value="1"/>
</dbReference>
<name>A0A642UVM7_DIURU</name>
<gene>
    <name evidence="2" type="ORF">DIURU_001658</name>
</gene>
<dbReference type="Proteomes" id="UP000449547">
    <property type="component" value="Unassembled WGS sequence"/>
</dbReference>
<feature type="domain" description="Glutamine amidotransferase" evidence="1">
    <location>
        <begin position="43"/>
        <end position="194"/>
    </location>
</feature>
<dbReference type="PANTHER" id="PTHR42695">
    <property type="entry name" value="GLUTAMINE AMIDOTRANSFERASE YLR126C-RELATED"/>
    <property type="match status" value="1"/>
</dbReference>
<dbReference type="Pfam" id="PF00117">
    <property type="entry name" value="GATase"/>
    <property type="match status" value="1"/>
</dbReference>
<dbReference type="PROSITE" id="PS51273">
    <property type="entry name" value="GATASE_TYPE_1"/>
    <property type="match status" value="1"/>
</dbReference>
<dbReference type="OrthoDB" id="92161at2759"/>
<sequence>MLVILVCDTQIPDLEGWGNFGTQTRRLLEQANYLGDISEYVICDKQYDAVYAHLDSRQDIDAIVLTGSRSDSFGDDEWIEALVQFINPYCGKIPLIGICFGHQIIGRMMGLKSIRNPLGWELGRPNFKRNEELDPSIFESLPSTISMTEFHQDVVQSPDDPEIQIIGSTTLCSNQGMYHSSKMIFTVQGHPEFTDDFSRSLLLIMVHEGKISHDKYIKALKSFSKTTNHGEIIGQAMARFLARHKPTTFRASLN</sequence>
<dbReference type="InterPro" id="IPR017926">
    <property type="entry name" value="GATASE"/>
</dbReference>
<reference evidence="2 3" key="1">
    <citation type="submission" date="2019-07" db="EMBL/GenBank/DDBJ databases">
        <title>Genome assembly of two rare yeast pathogens: Diutina rugosa and Trichomonascus ciferrii.</title>
        <authorList>
            <person name="Mixao V."/>
            <person name="Saus E."/>
            <person name="Hansen A."/>
            <person name="Lass-Flor C."/>
            <person name="Gabaldon T."/>
        </authorList>
    </citation>
    <scope>NUCLEOTIDE SEQUENCE [LARGE SCALE GENOMIC DNA]</scope>
    <source>
        <strain evidence="2 3">CBS 613</strain>
    </source>
</reference>
<dbReference type="VEuPathDB" id="FungiDB:DIURU_001658"/>
<protein>
    <recommendedName>
        <fullName evidence="1">Glutamine amidotransferase domain-containing protein</fullName>
    </recommendedName>
</protein>
<dbReference type="PANTHER" id="PTHR42695:SF5">
    <property type="entry name" value="GLUTAMINE AMIDOTRANSFERASE YLR126C-RELATED"/>
    <property type="match status" value="1"/>
</dbReference>
<organism evidence="2 3">
    <name type="scientific">Diutina rugosa</name>
    <name type="common">Yeast</name>
    <name type="synonym">Candida rugosa</name>
    <dbReference type="NCBI Taxonomy" id="5481"/>
    <lineage>
        <taxon>Eukaryota</taxon>
        <taxon>Fungi</taxon>
        <taxon>Dikarya</taxon>
        <taxon>Ascomycota</taxon>
        <taxon>Saccharomycotina</taxon>
        <taxon>Pichiomycetes</taxon>
        <taxon>Debaryomycetaceae</taxon>
        <taxon>Diutina</taxon>
    </lineage>
</organism>
<proteinExistence type="predicted"/>
<evidence type="ECO:0000259" key="1">
    <source>
        <dbReference type="Pfam" id="PF00117"/>
    </source>
</evidence>
<dbReference type="InterPro" id="IPR029062">
    <property type="entry name" value="Class_I_gatase-like"/>
</dbReference>
<dbReference type="AlphaFoldDB" id="A0A642UVM7"/>
<evidence type="ECO:0000313" key="3">
    <source>
        <dbReference type="Proteomes" id="UP000449547"/>
    </source>
</evidence>
<accession>A0A642UVM7</accession>
<dbReference type="Gene3D" id="3.40.50.880">
    <property type="match status" value="1"/>
</dbReference>
<dbReference type="EMBL" id="SWFT01000050">
    <property type="protein sequence ID" value="KAA8905230.1"/>
    <property type="molecule type" value="Genomic_DNA"/>
</dbReference>
<dbReference type="RefSeq" id="XP_034013616.1">
    <property type="nucleotide sequence ID" value="XM_034154225.1"/>
</dbReference>
<dbReference type="GO" id="GO:0005634">
    <property type="term" value="C:nucleus"/>
    <property type="evidence" value="ECO:0007669"/>
    <property type="project" value="TreeGrafter"/>
</dbReference>
<keyword evidence="3" id="KW-1185">Reference proteome</keyword>